<gene>
    <name evidence="1" type="ORF">LIER_27843</name>
</gene>
<keyword evidence="2" id="KW-1185">Reference proteome</keyword>
<organism evidence="1 2">
    <name type="scientific">Lithospermum erythrorhizon</name>
    <name type="common">Purple gromwell</name>
    <name type="synonym">Lithospermum officinale var. erythrorhizon</name>
    <dbReference type="NCBI Taxonomy" id="34254"/>
    <lineage>
        <taxon>Eukaryota</taxon>
        <taxon>Viridiplantae</taxon>
        <taxon>Streptophyta</taxon>
        <taxon>Embryophyta</taxon>
        <taxon>Tracheophyta</taxon>
        <taxon>Spermatophyta</taxon>
        <taxon>Magnoliopsida</taxon>
        <taxon>eudicotyledons</taxon>
        <taxon>Gunneridae</taxon>
        <taxon>Pentapetalae</taxon>
        <taxon>asterids</taxon>
        <taxon>lamiids</taxon>
        <taxon>Boraginales</taxon>
        <taxon>Boraginaceae</taxon>
        <taxon>Boraginoideae</taxon>
        <taxon>Lithospermeae</taxon>
        <taxon>Lithospermum</taxon>
    </lineage>
</organism>
<dbReference type="Proteomes" id="UP001454036">
    <property type="component" value="Unassembled WGS sequence"/>
</dbReference>
<dbReference type="EMBL" id="BAABME010009084">
    <property type="protein sequence ID" value="GAA0174456.1"/>
    <property type="molecule type" value="Genomic_DNA"/>
</dbReference>
<accession>A0AAV3RH55</accession>
<reference evidence="1 2" key="1">
    <citation type="submission" date="2024-01" db="EMBL/GenBank/DDBJ databases">
        <title>The complete chloroplast genome sequence of Lithospermum erythrorhizon: insights into the phylogenetic relationship among Boraginaceae species and the maternal lineages of purple gromwells.</title>
        <authorList>
            <person name="Okada T."/>
            <person name="Watanabe K."/>
        </authorList>
    </citation>
    <scope>NUCLEOTIDE SEQUENCE [LARGE SCALE GENOMIC DNA]</scope>
</reference>
<comment type="caution">
    <text evidence="1">The sequence shown here is derived from an EMBL/GenBank/DDBJ whole genome shotgun (WGS) entry which is preliminary data.</text>
</comment>
<protein>
    <submittedName>
        <fullName evidence="1">Uncharacterized protein</fullName>
    </submittedName>
</protein>
<dbReference type="AlphaFoldDB" id="A0AAV3RH55"/>
<proteinExistence type="predicted"/>
<evidence type="ECO:0000313" key="2">
    <source>
        <dbReference type="Proteomes" id="UP001454036"/>
    </source>
</evidence>
<sequence length="117" mass="13354">MPTTIHKKECKTKMPFLDGVSQPKGFILPQFTQYNRIGDPIKHLQGFLVKMTITSNDPEIYAKAFSNSLTDRALDWGKSSKRQNYEPLPQKGLVQCTRRFHNEGLTPLRVSVAEIYA</sequence>
<name>A0AAV3RH55_LITER</name>
<evidence type="ECO:0000313" key="1">
    <source>
        <dbReference type="EMBL" id="GAA0174456.1"/>
    </source>
</evidence>